<evidence type="ECO:0000313" key="3">
    <source>
        <dbReference type="Proteomes" id="UP000481861"/>
    </source>
</evidence>
<accession>A0A7C8IEP9</accession>
<evidence type="ECO:0000313" key="2">
    <source>
        <dbReference type="EMBL" id="KAF2877777.1"/>
    </source>
</evidence>
<organism evidence="2 3">
    <name type="scientific">Massariosphaeria phaeospora</name>
    <dbReference type="NCBI Taxonomy" id="100035"/>
    <lineage>
        <taxon>Eukaryota</taxon>
        <taxon>Fungi</taxon>
        <taxon>Dikarya</taxon>
        <taxon>Ascomycota</taxon>
        <taxon>Pezizomycotina</taxon>
        <taxon>Dothideomycetes</taxon>
        <taxon>Pleosporomycetidae</taxon>
        <taxon>Pleosporales</taxon>
        <taxon>Pleosporales incertae sedis</taxon>
        <taxon>Massariosphaeria</taxon>
    </lineage>
</organism>
<feature type="transmembrane region" description="Helical" evidence="1">
    <location>
        <begin position="171"/>
        <end position="188"/>
    </location>
</feature>
<gene>
    <name evidence="2" type="ORF">BDV95DRAFT_555912</name>
</gene>
<comment type="caution">
    <text evidence="2">The sequence shown here is derived from an EMBL/GenBank/DDBJ whole genome shotgun (WGS) entry which is preliminary data.</text>
</comment>
<protein>
    <submittedName>
        <fullName evidence="2">Uncharacterized protein</fullName>
    </submittedName>
</protein>
<reference evidence="2 3" key="1">
    <citation type="submission" date="2020-01" db="EMBL/GenBank/DDBJ databases">
        <authorList>
            <consortium name="DOE Joint Genome Institute"/>
            <person name="Haridas S."/>
            <person name="Albert R."/>
            <person name="Binder M."/>
            <person name="Bloem J."/>
            <person name="Labutti K."/>
            <person name="Salamov A."/>
            <person name="Andreopoulos B."/>
            <person name="Baker S.E."/>
            <person name="Barry K."/>
            <person name="Bills G."/>
            <person name="Bluhm B.H."/>
            <person name="Cannon C."/>
            <person name="Castanera R."/>
            <person name="Culley D.E."/>
            <person name="Daum C."/>
            <person name="Ezra D."/>
            <person name="Gonzalez J.B."/>
            <person name="Henrissat B."/>
            <person name="Kuo A."/>
            <person name="Liang C."/>
            <person name="Lipzen A."/>
            <person name="Lutzoni F."/>
            <person name="Magnuson J."/>
            <person name="Mondo S."/>
            <person name="Nolan M."/>
            <person name="Ohm R."/>
            <person name="Pangilinan J."/>
            <person name="Park H.-J.H."/>
            <person name="Ramirez L."/>
            <person name="Alfaro M."/>
            <person name="Sun H."/>
            <person name="Tritt A."/>
            <person name="Yoshinaga Y."/>
            <person name="Zwiers L.-H.L."/>
            <person name="Turgeon B.G."/>
            <person name="Goodwin S.B."/>
            <person name="Spatafora J.W."/>
            <person name="Crous P.W."/>
            <person name="Grigoriev I.V."/>
        </authorList>
    </citation>
    <scope>NUCLEOTIDE SEQUENCE [LARGE SCALE GENOMIC DNA]</scope>
    <source>
        <strain evidence="2 3">CBS 611.86</strain>
    </source>
</reference>
<proteinExistence type="predicted"/>
<dbReference type="EMBL" id="JAADJZ010000001">
    <property type="protein sequence ID" value="KAF2877777.1"/>
    <property type="molecule type" value="Genomic_DNA"/>
</dbReference>
<keyword evidence="1" id="KW-1133">Transmembrane helix</keyword>
<dbReference type="Proteomes" id="UP000481861">
    <property type="component" value="Unassembled WGS sequence"/>
</dbReference>
<keyword evidence="1" id="KW-0812">Transmembrane</keyword>
<evidence type="ECO:0000256" key="1">
    <source>
        <dbReference type="SAM" id="Phobius"/>
    </source>
</evidence>
<name>A0A7C8IEP9_9PLEO</name>
<keyword evidence="3" id="KW-1185">Reference proteome</keyword>
<dbReference type="AlphaFoldDB" id="A0A7C8IEP9"/>
<sequence>MLSMLEATSFAYRKTAKPGFVLELQAFRTPYPTITTPKTAVTLPDVFRCAVLFESYTIVSYVFLFLIVNTTALFKRNIRQMKRKWAWNMCPGDVYNRNLVEDQDMSRKGAKPSTWKAITKTQETTRSGMFLDRTKCISNGLAPKRVVKVDPVRVRLLRKNRQSRGSMKPRVLVCLLARSVVALVLVMMELTSPGVRTR</sequence>
<feature type="transmembrane region" description="Helical" evidence="1">
    <location>
        <begin position="55"/>
        <end position="74"/>
    </location>
</feature>
<keyword evidence="1" id="KW-0472">Membrane</keyword>